<gene>
    <name evidence="1" type="ORF">SDC9_166570</name>
</gene>
<reference evidence="1" key="1">
    <citation type="submission" date="2019-08" db="EMBL/GenBank/DDBJ databases">
        <authorList>
            <person name="Kucharzyk K."/>
            <person name="Murdoch R.W."/>
            <person name="Higgins S."/>
            <person name="Loffler F."/>
        </authorList>
    </citation>
    <scope>NUCLEOTIDE SEQUENCE</scope>
</reference>
<organism evidence="1">
    <name type="scientific">bioreactor metagenome</name>
    <dbReference type="NCBI Taxonomy" id="1076179"/>
    <lineage>
        <taxon>unclassified sequences</taxon>
        <taxon>metagenomes</taxon>
        <taxon>ecological metagenomes</taxon>
    </lineage>
</organism>
<evidence type="ECO:0000313" key="1">
    <source>
        <dbReference type="EMBL" id="MPN19204.1"/>
    </source>
</evidence>
<accession>A0A645G4Y6</accession>
<dbReference type="EMBL" id="VSSQ01066717">
    <property type="protein sequence ID" value="MPN19204.1"/>
    <property type="molecule type" value="Genomic_DNA"/>
</dbReference>
<proteinExistence type="predicted"/>
<comment type="caution">
    <text evidence="1">The sequence shown here is derived from an EMBL/GenBank/DDBJ whole genome shotgun (WGS) entry which is preliminary data.</text>
</comment>
<name>A0A645G4Y6_9ZZZZ</name>
<protein>
    <submittedName>
        <fullName evidence="1">Uncharacterized protein</fullName>
    </submittedName>
</protein>
<dbReference type="AlphaFoldDB" id="A0A645G4Y6"/>
<sequence>MEIVQPKMFIFCYDDSHSIFLAVLLPLVSVGPGSENLNHASILGLFEHIYVRKFQ</sequence>